<comment type="similarity">
    <text evidence="1">Belongs to the LytR/CpsA/Psr (LCP) family.</text>
</comment>
<evidence type="ECO:0000313" key="7">
    <source>
        <dbReference type="Proteomes" id="UP000003505"/>
    </source>
</evidence>
<keyword evidence="3" id="KW-0472">Membrane</keyword>
<feature type="region of interest" description="Disordered" evidence="2">
    <location>
        <begin position="339"/>
        <end position="379"/>
    </location>
</feature>
<dbReference type="InterPro" id="IPR027381">
    <property type="entry name" value="LytR/CpsA/Psr_C"/>
</dbReference>
<name>C9LXY8_SELS3</name>
<keyword evidence="3" id="KW-0812">Transmembrane</keyword>
<evidence type="ECO:0000259" key="5">
    <source>
        <dbReference type="Pfam" id="PF13399"/>
    </source>
</evidence>
<dbReference type="Gene3D" id="3.30.70.2390">
    <property type="match status" value="1"/>
</dbReference>
<sequence length="463" mass="50188">MSMKADGGSCLYSIRKAGKVLEQKRSYRRIGILVAVLLVAAVAAAAAHFFGSGLVRRTTADGMIAGSSEIHVMILGVDERKDDVGRSDTLMVATVDPEKGTASLLSIPRDTRVAIEGAGYDKINAAYAYGGYALTKKTLEQLLDVPMDYYILIDVHAFERIIDALDGIDIDVEKRMYYEDPWDDDGGLVIDIYPGMQHMTGEKAIEYVRYRDMEGDIGRIRRQQRFMRAVLQKVTSPEIFAKLPEIVSEVAKSVKTDLDTGDMIKFLQIMKKVQEDGLAAEMAPGNPAWFKGVSYWIPDIVEIRRMAARAAGVPFAGEAAERAESYAAKYKADMPEGFRFDDAEPQQAGAKTTGEGAGASGENAAKKKEEPTKPPAPSAVAVTVVNSSGITGAGAEVAAILQAKGFVIRSVETGKRSDRAQTTITAGGRTVDLFYGMPFPCILMEGGAKDEALVNIGRDYVKR</sequence>
<dbReference type="PANTHER" id="PTHR33392:SF6">
    <property type="entry name" value="POLYISOPRENYL-TEICHOIC ACID--PEPTIDOGLYCAN TEICHOIC ACID TRANSFERASE TAGU"/>
    <property type="match status" value="1"/>
</dbReference>
<dbReference type="InterPro" id="IPR004474">
    <property type="entry name" value="LytR_CpsA_psr"/>
</dbReference>
<evidence type="ECO:0000256" key="3">
    <source>
        <dbReference type="SAM" id="Phobius"/>
    </source>
</evidence>
<dbReference type="STRING" id="546271.Selsp_0353"/>
<proteinExistence type="inferred from homology"/>
<dbReference type="AlphaFoldDB" id="C9LXY8"/>
<evidence type="ECO:0000313" key="6">
    <source>
        <dbReference type="EMBL" id="EEX76182.1"/>
    </source>
</evidence>
<feature type="domain" description="LytR/CpsA/Psr regulator C-terminal" evidence="5">
    <location>
        <begin position="380"/>
        <end position="426"/>
    </location>
</feature>
<dbReference type="InterPro" id="IPR050922">
    <property type="entry name" value="LytR/CpsA/Psr_CW_biosynth"/>
</dbReference>
<dbReference type="Pfam" id="PF13399">
    <property type="entry name" value="LytR_C"/>
    <property type="match status" value="1"/>
</dbReference>
<dbReference type="RefSeq" id="WP_006193708.1">
    <property type="nucleotide sequence ID" value="NC_015437.1"/>
</dbReference>
<evidence type="ECO:0000256" key="2">
    <source>
        <dbReference type="SAM" id="MobiDB-lite"/>
    </source>
</evidence>
<dbReference type="Pfam" id="PF03816">
    <property type="entry name" value="LytR_cpsA_psr"/>
    <property type="match status" value="1"/>
</dbReference>
<dbReference type="Proteomes" id="UP000003505">
    <property type="component" value="Unassembled WGS sequence"/>
</dbReference>
<feature type="domain" description="Cell envelope-related transcriptional attenuator" evidence="4">
    <location>
        <begin position="86"/>
        <end position="235"/>
    </location>
</feature>
<evidence type="ECO:0000256" key="1">
    <source>
        <dbReference type="ARBA" id="ARBA00006068"/>
    </source>
</evidence>
<dbReference type="NCBIfam" id="TIGR00350">
    <property type="entry name" value="lytR_cpsA_psr"/>
    <property type="match status" value="1"/>
</dbReference>
<organism evidence="6 7">
    <name type="scientific">Selenomonas sputigena (strain ATCC 35185 / DSM 20758 / CCUG 44933 / VPI D19B-28)</name>
    <dbReference type="NCBI Taxonomy" id="546271"/>
    <lineage>
        <taxon>Bacteria</taxon>
        <taxon>Bacillati</taxon>
        <taxon>Bacillota</taxon>
        <taxon>Negativicutes</taxon>
        <taxon>Selenomonadales</taxon>
        <taxon>Selenomonadaceae</taxon>
        <taxon>Selenomonas</taxon>
    </lineage>
</organism>
<comment type="caution">
    <text evidence="6">The sequence shown here is derived from an EMBL/GenBank/DDBJ whole genome shotgun (WGS) entry which is preliminary data.</text>
</comment>
<accession>C9LXY8</accession>
<evidence type="ECO:0000259" key="4">
    <source>
        <dbReference type="Pfam" id="PF03816"/>
    </source>
</evidence>
<keyword evidence="3" id="KW-1133">Transmembrane helix</keyword>
<dbReference type="Gene3D" id="3.40.630.190">
    <property type="entry name" value="LCP protein"/>
    <property type="match status" value="1"/>
</dbReference>
<feature type="transmembrane region" description="Helical" evidence="3">
    <location>
        <begin position="30"/>
        <end position="50"/>
    </location>
</feature>
<protein>
    <submittedName>
        <fullName evidence="6">Cell envelope-like function transcriptional attenuator common domain protein</fullName>
    </submittedName>
</protein>
<gene>
    <name evidence="6" type="ORF">SELSPUOL_02347</name>
</gene>
<dbReference type="eggNOG" id="COG1316">
    <property type="taxonomic scope" value="Bacteria"/>
</dbReference>
<dbReference type="PANTHER" id="PTHR33392">
    <property type="entry name" value="POLYISOPRENYL-TEICHOIC ACID--PEPTIDOGLYCAN TEICHOIC ACID TRANSFERASE TAGU"/>
    <property type="match status" value="1"/>
</dbReference>
<dbReference type="EMBL" id="ACKP02000050">
    <property type="protein sequence ID" value="EEX76182.1"/>
    <property type="molecule type" value="Genomic_DNA"/>
</dbReference>
<reference evidence="6 7" key="1">
    <citation type="submission" date="2009-09" db="EMBL/GenBank/DDBJ databases">
        <authorList>
            <person name="Weinstock G."/>
            <person name="Sodergren E."/>
            <person name="Clifton S."/>
            <person name="Fulton L."/>
            <person name="Fulton B."/>
            <person name="Courtney L."/>
            <person name="Fronick C."/>
            <person name="Harrison M."/>
            <person name="Strong C."/>
            <person name="Farmer C."/>
            <person name="Delahaunty K."/>
            <person name="Markovic C."/>
            <person name="Hall O."/>
            <person name="Minx P."/>
            <person name="Tomlinson C."/>
            <person name="Mitreva M."/>
            <person name="Nelson J."/>
            <person name="Hou S."/>
            <person name="Wollam A."/>
            <person name="Pepin K.H."/>
            <person name="Johnson M."/>
            <person name="Bhonagiri V."/>
            <person name="Nash W.E."/>
            <person name="Warren W."/>
            <person name="Chinwalla A."/>
            <person name="Mardis E.R."/>
            <person name="Wilson R.K."/>
        </authorList>
    </citation>
    <scope>NUCLEOTIDE SEQUENCE [LARGE SCALE GENOMIC DNA]</scope>
    <source>
        <strain evidence="7">ATCC 35185 / DSM 20758 / VPI D19B-28</strain>
    </source>
</reference>